<accession>A0A1E1XEJ0</accession>
<feature type="region of interest" description="Disordered" evidence="1">
    <location>
        <begin position="303"/>
        <end position="337"/>
    </location>
</feature>
<dbReference type="PANTHER" id="PTHR47456:SF1">
    <property type="entry name" value="PHD-TYPE DOMAIN-CONTAINING PROTEIN"/>
    <property type="match status" value="1"/>
</dbReference>
<reference evidence="2" key="1">
    <citation type="journal article" date="2017" name="Front. Cell. Infect. Microbiol.">
        <title>The Distinct Transcriptional Response of the Midgut of Amblyomma sculptum and Amblyomma aureolatum Ticks to Rickettsia rickettsii Correlates to Their Differences in Susceptibility to Infection.</title>
        <authorList>
            <person name="Martins L.A."/>
            <person name="Galletti M.F.B.M."/>
            <person name="Ribeiro J.M."/>
            <person name="Fujita A."/>
            <person name="Costa F.B."/>
            <person name="Labruna M.B."/>
            <person name="Daffre S."/>
            <person name="Fogaca A.C."/>
        </authorList>
    </citation>
    <scope>NUCLEOTIDE SEQUENCE</scope>
</reference>
<proteinExistence type="evidence at transcript level"/>
<protein>
    <submittedName>
        <fullName evidence="2">Putative calcium-responsive transcription factor</fullName>
    </submittedName>
</protein>
<organism evidence="2">
    <name type="scientific">Amblyomma aureolatum</name>
    <dbReference type="NCBI Taxonomy" id="187763"/>
    <lineage>
        <taxon>Eukaryota</taxon>
        <taxon>Metazoa</taxon>
        <taxon>Ecdysozoa</taxon>
        <taxon>Arthropoda</taxon>
        <taxon>Chelicerata</taxon>
        <taxon>Arachnida</taxon>
        <taxon>Acari</taxon>
        <taxon>Parasitiformes</taxon>
        <taxon>Ixodida</taxon>
        <taxon>Ixodoidea</taxon>
        <taxon>Ixodidae</taxon>
        <taxon>Amblyomminae</taxon>
        <taxon>Amblyomma</taxon>
    </lineage>
</organism>
<dbReference type="Pfam" id="PF15299">
    <property type="entry name" value="ALS2CR8"/>
    <property type="match status" value="1"/>
</dbReference>
<feature type="non-terminal residue" evidence="2">
    <location>
        <position position="1"/>
    </location>
</feature>
<sequence length="461" mass="51333">VPFKVLRKTFKGCLFGRVPKKVLESRSKQERKPDCSATTVKRKKGKPEGTRRKGCTAKMHVKHVEAYPEFKVNLSQMRAKWERETASREALSKLKVALQEEASGKHVVRQHRFYISMSDAESHCNHNIGANCAGSGLPVNSAVAKKIAQLVQEGVTNVRTVESRLRLYIRDVLFANKQCPASTRTDFYPTRPNIRNHIDRALRKYRSNSADHENVAAYVELVQEEAPATSCFFHVYQVETAEAHSPEQDEQKAVSGDNDILKAALQAACCDQPYLTALDTASRTLSEMEEDCKQLADNAAKSEMDDCEQSAVDAAEDHAPDLPSASPQTTHHLKSQIRAKSSKVLSALRCVHDHTVLQQLLSLFTAANNLAQANVITRSGIDIGDSTANGCPEIKRNKRTHVSTAGMEVNDLPTKKKSLSTKQHRGRVRKKAEVMKEAYETPNFIHILLADTKQPNQLPMT</sequence>
<dbReference type="InterPro" id="IPR029309">
    <property type="entry name" value="CaRF"/>
</dbReference>
<dbReference type="AlphaFoldDB" id="A0A1E1XEJ0"/>
<feature type="region of interest" description="Disordered" evidence="1">
    <location>
        <begin position="25"/>
        <end position="53"/>
    </location>
</feature>
<evidence type="ECO:0000313" key="2">
    <source>
        <dbReference type="EMBL" id="JAT97684.1"/>
    </source>
</evidence>
<name>A0A1E1XEJ0_9ACAR</name>
<dbReference type="PANTHER" id="PTHR47456">
    <property type="entry name" value="PHD-TYPE DOMAIN-CONTAINING PROTEIN"/>
    <property type="match status" value="1"/>
</dbReference>
<dbReference type="EMBL" id="GFAC01001504">
    <property type="protein sequence ID" value="JAT97684.1"/>
    <property type="molecule type" value="mRNA"/>
</dbReference>
<feature type="compositionally biased region" description="Basic and acidic residues" evidence="1">
    <location>
        <begin position="25"/>
        <end position="34"/>
    </location>
</feature>
<evidence type="ECO:0000256" key="1">
    <source>
        <dbReference type="SAM" id="MobiDB-lite"/>
    </source>
</evidence>
<dbReference type="GO" id="GO:0003700">
    <property type="term" value="F:DNA-binding transcription factor activity"/>
    <property type="evidence" value="ECO:0007669"/>
    <property type="project" value="InterPro"/>
</dbReference>